<name>X1U2N3_9ZZZZ</name>
<dbReference type="Pfam" id="PF08220">
    <property type="entry name" value="HTH_DeoR"/>
    <property type="match status" value="1"/>
</dbReference>
<sequence>MLTARREAILKSIVGQYIVRTTPVPSQSLVNDQELGVSAATIRNEMMHLEEAGFITRPHPSAGSVPLDKGYRCYVDSLSGIELPLAEQRLINHLFHQVERELEEWLSLATTITAQLTRNMAVVTVSKLVNCKLKHLELVTLQDSLALVVLVLYGAKVKQQLINFDQVMSQLELTAIANKLNTFY</sequence>
<dbReference type="GO" id="GO:0003677">
    <property type="term" value="F:DNA binding"/>
    <property type="evidence" value="ECO:0007669"/>
    <property type="project" value="InterPro"/>
</dbReference>
<dbReference type="EMBL" id="BARW01019332">
    <property type="protein sequence ID" value="GAI94065.1"/>
    <property type="molecule type" value="Genomic_DNA"/>
</dbReference>
<dbReference type="AlphaFoldDB" id="X1U2N3"/>
<dbReference type="InterPro" id="IPR021153">
    <property type="entry name" value="HrcA_C"/>
</dbReference>
<dbReference type="SUPFAM" id="SSF55781">
    <property type="entry name" value="GAF domain-like"/>
    <property type="match status" value="1"/>
</dbReference>
<dbReference type="Pfam" id="PF01628">
    <property type="entry name" value="HrcA"/>
    <property type="match status" value="1"/>
</dbReference>
<dbReference type="Gene3D" id="1.10.10.10">
    <property type="entry name" value="Winged helix-like DNA-binding domain superfamily/Winged helix DNA-binding domain"/>
    <property type="match status" value="1"/>
</dbReference>
<keyword evidence="3" id="KW-0346">Stress response</keyword>
<evidence type="ECO:0000256" key="4">
    <source>
        <dbReference type="ARBA" id="ARBA00023163"/>
    </source>
</evidence>
<dbReference type="PANTHER" id="PTHR34824:SF1">
    <property type="entry name" value="HEAT-INDUCIBLE TRANSCRIPTION REPRESSOR HRCA"/>
    <property type="match status" value="1"/>
</dbReference>
<keyword evidence="4" id="KW-0804">Transcription</keyword>
<evidence type="ECO:0000256" key="3">
    <source>
        <dbReference type="ARBA" id="ARBA00023016"/>
    </source>
</evidence>
<evidence type="ECO:0000259" key="6">
    <source>
        <dbReference type="Pfam" id="PF08220"/>
    </source>
</evidence>
<evidence type="ECO:0000256" key="1">
    <source>
        <dbReference type="ARBA" id="ARBA00022491"/>
    </source>
</evidence>
<dbReference type="InterPro" id="IPR036388">
    <property type="entry name" value="WH-like_DNA-bd_sf"/>
</dbReference>
<dbReference type="GO" id="GO:0045892">
    <property type="term" value="P:negative regulation of DNA-templated transcription"/>
    <property type="evidence" value="ECO:0007669"/>
    <property type="project" value="TreeGrafter"/>
</dbReference>
<dbReference type="InterPro" id="IPR036390">
    <property type="entry name" value="WH_DNA-bd_sf"/>
</dbReference>
<evidence type="ECO:0000313" key="7">
    <source>
        <dbReference type="EMBL" id="GAI94065.1"/>
    </source>
</evidence>
<protein>
    <recommendedName>
        <fullName evidence="8">Heat-inducible transcription repressor HrcA C-terminal domain-containing protein</fullName>
    </recommendedName>
</protein>
<feature type="domain" description="HTH deoR-type" evidence="6">
    <location>
        <begin position="33"/>
        <end position="63"/>
    </location>
</feature>
<feature type="non-terminal residue" evidence="7">
    <location>
        <position position="184"/>
    </location>
</feature>
<keyword evidence="1" id="KW-0678">Repressor</keyword>
<evidence type="ECO:0000256" key="2">
    <source>
        <dbReference type="ARBA" id="ARBA00023015"/>
    </source>
</evidence>
<evidence type="ECO:0000259" key="5">
    <source>
        <dbReference type="Pfam" id="PF01628"/>
    </source>
</evidence>
<dbReference type="PANTHER" id="PTHR34824">
    <property type="entry name" value="HEAT-INDUCIBLE TRANSCRIPTION REPRESSOR HRCA"/>
    <property type="match status" value="1"/>
</dbReference>
<comment type="caution">
    <text evidence="7">The sequence shown here is derived from an EMBL/GenBank/DDBJ whole genome shotgun (WGS) entry which is preliminary data.</text>
</comment>
<feature type="domain" description="Heat-inducible transcription repressor HrcA C-terminal" evidence="5">
    <location>
        <begin position="103"/>
        <end position="182"/>
    </location>
</feature>
<dbReference type="InterPro" id="IPR002571">
    <property type="entry name" value="HrcA"/>
</dbReference>
<dbReference type="InterPro" id="IPR001034">
    <property type="entry name" value="DeoR_HTH"/>
</dbReference>
<evidence type="ECO:0008006" key="8">
    <source>
        <dbReference type="Google" id="ProtNLM"/>
    </source>
</evidence>
<organism evidence="7">
    <name type="scientific">marine sediment metagenome</name>
    <dbReference type="NCBI Taxonomy" id="412755"/>
    <lineage>
        <taxon>unclassified sequences</taxon>
        <taxon>metagenomes</taxon>
        <taxon>ecological metagenomes</taxon>
    </lineage>
</organism>
<keyword evidence="2" id="KW-0805">Transcription regulation</keyword>
<reference evidence="7" key="1">
    <citation type="journal article" date="2014" name="Front. Microbiol.">
        <title>High frequency of phylogenetically diverse reductive dehalogenase-homologous genes in deep subseafloor sedimentary metagenomes.</title>
        <authorList>
            <person name="Kawai M."/>
            <person name="Futagami T."/>
            <person name="Toyoda A."/>
            <person name="Takaki Y."/>
            <person name="Nishi S."/>
            <person name="Hori S."/>
            <person name="Arai W."/>
            <person name="Tsubouchi T."/>
            <person name="Morono Y."/>
            <person name="Uchiyama I."/>
            <person name="Ito T."/>
            <person name="Fujiyama A."/>
            <person name="Inagaki F."/>
            <person name="Takami H."/>
        </authorList>
    </citation>
    <scope>NUCLEOTIDE SEQUENCE</scope>
    <source>
        <strain evidence="7">Expedition CK06-06</strain>
    </source>
</reference>
<dbReference type="GO" id="GO:0003700">
    <property type="term" value="F:DNA-binding transcription factor activity"/>
    <property type="evidence" value="ECO:0007669"/>
    <property type="project" value="InterPro"/>
</dbReference>
<gene>
    <name evidence="7" type="ORF">S12H4_32895</name>
</gene>
<proteinExistence type="predicted"/>
<dbReference type="SUPFAM" id="SSF46785">
    <property type="entry name" value="Winged helix' DNA-binding domain"/>
    <property type="match status" value="1"/>
</dbReference>
<accession>X1U2N3</accession>